<dbReference type="RefSeq" id="WP_204498379.1">
    <property type="nucleotide sequence ID" value="NZ_JAFBDR010000006.1"/>
</dbReference>
<gene>
    <name evidence="3" type="ORF">JOC48_001452</name>
</gene>
<dbReference type="EMBL" id="JAFBDR010000006">
    <property type="protein sequence ID" value="MBM7570972.1"/>
    <property type="molecule type" value="Genomic_DNA"/>
</dbReference>
<sequence>MNRRPAFRRQVAPPPLRLVVVITFIIFSILTSLSIWLINDGIEPTLMEIAKTRTRQFTRLAINEAVSKKIAEDLDYDQLIQMQTDEQGDVVSVGWNGAITNRVVRNTTNRVQNFLRQLEKGEVPEPGTALDVEMDPDESPTIENIIEDPTLIQIPMGQALGIPILANLGPKIPVNIEVIGDVQSEPIMEREELGINNVLFELKVHMEVNVRVVIPFTTDTTTITSNITIDQRYIEGDVPEFYNGGGSDKNNSTDFSIPIKTNE</sequence>
<protein>
    <submittedName>
        <fullName evidence="3">Sporulation protein YunB</fullName>
    </submittedName>
</protein>
<organism evidence="3 4">
    <name type="scientific">Aquibacillus albus</name>
    <dbReference type="NCBI Taxonomy" id="1168171"/>
    <lineage>
        <taxon>Bacteria</taxon>
        <taxon>Bacillati</taxon>
        <taxon>Bacillota</taxon>
        <taxon>Bacilli</taxon>
        <taxon>Bacillales</taxon>
        <taxon>Bacillaceae</taxon>
        <taxon>Aquibacillus</taxon>
    </lineage>
</organism>
<keyword evidence="4" id="KW-1185">Reference proteome</keyword>
<dbReference type="Proteomes" id="UP001296943">
    <property type="component" value="Unassembled WGS sequence"/>
</dbReference>
<name>A0ABS2MYK8_9BACI</name>
<feature type="compositionally biased region" description="Polar residues" evidence="1">
    <location>
        <begin position="248"/>
        <end position="263"/>
    </location>
</feature>
<keyword evidence="2" id="KW-1133">Transmembrane helix</keyword>
<keyword evidence="2" id="KW-0472">Membrane</keyword>
<dbReference type="InterPro" id="IPR014197">
    <property type="entry name" value="Sporulation_prot_YunB"/>
</dbReference>
<dbReference type="NCBIfam" id="TIGR02832">
    <property type="entry name" value="spo_yunB"/>
    <property type="match status" value="1"/>
</dbReference>
<comment type="caution">
    <text evidence="3">The sequence shown here is derived from an EMBL/GenBank/DDBJ whole genome shotgun (WGS) entry which is preliminary data.</text>
</comment>
<evidence type="ECO:0000256" key="2">
    <source>
        <dbReference type="SAM" id="Phobius"/>
    </source>
</evidence>
<accession>A0ABS2MYK8</accession>
<evidence type="ECO:0000313" key="3">
    <source>
        <dbReference type="EMBL" id="MBM7570972.1"/>
    </source>
</evidence>
<keyword evidence="2" id="KW-0812">Transmembrane</keyword>
<reference evidence="3 4" key="1">
    <citation type="submission" date="2021-01" db="EMBL/GenBank/DDBJ databases">
        <title>Genomic Encyclopedia of Type Strains, Phase IV (KMG-IV): sequencing the most valuable type-strain genomes for metagenomic binning, comparative biology and taxonomic classification.</title>
        <authorList>
            <person name="Goeker M."/>
        </authorList>
    </citation>
    <scope>NUCLEOTIDE SEQUENCE [LARGE SCALE GENOMIC DNA]</scope>
    <source>
        <strain evidence="3 4">DSM 23711</strain>
    </source>
</reference>
<evidence type="ECO:0000256" key="1">
    <source>
        <dbReference type="SAM" id="MobiDB-lite"/>
    </source>
</evidence>
<feature type="transmembrane region" description="Helical" evidence="2">
    <location>
        <begin position="16"/>
        <end position="38"/>
    </location>
</feature>
<proteinExistence type="predicted"/>
<evidence type="ECO:0000313" key="4">
    <source>
        <dbReference type="Proteomes" id="UP001296943"/>
    </source>
</evidence>
<dbReference type="PIRSF" id="PIRSF021383">
    <property type="entry name" value="YunB"/>
    <property type="match status" value="1"/>
</dbReference>
<feature type="region of interest" description="Disordered" evidence="1">
    <location>
        <begin position="244"/>
        <end position="263"/>
    </location>
</feature>
<dbReference type="Pfam" id="PF09560">
    <property type="entry name" value="Spore_YunB"/>
    <property type="match status" value="1"/>
</dbReference>